<sequence length="72" mass="8400">MIITPLIFMKNIRNVSTGARESMRMWVLSKLIMKILIARAFKRKNGKALNLDIKTGSNIIYVLNQYKKSRKM</sequence>
<dbReference type="AlphaFoldDB" id="D4MZ93"/>
<dbReference type="EMBL" id="CP012098">
    <property type="protein sequence ID" value="AQP40278.1"/>
    <property type="molecule type" value="Genomic_DNA"/>
</dbReference>
<evidence type="ECO:0000313" key="4">
    <source>
        <dbReference type="Proteomes" id="UP000188159"/>
    </source>
</evidence>
<organism evidence="2 3">
    <name type="scientific">Anaerostipes hadrus</name>
    <dbReference type="NCBI Taxonomy" id="649756"/>
    <lineage>
        <taxon>Bacteria</taxon>
        <taxon>Bacillati</taxon>
        <taxon>Bacillota</taxon>
        <taxon>Clostridia</taxon>
        <taxon>Lachnospirales</taxon>
        <taxon>Lachnospiraceae</taxon>
        <taxon>Anaerostipes</taxon>
    </lineage>
</organism>
<evidence type="ECO:0000313" key="2">
    <source>
        <dbReference type="EMBL" id="CBL37938.1"/>
    </source>
</evidence>
<dbReference type="Proteomes" id="UP000188159">
    <property type="component" value="Chromosome"/>
</dbReference>
<reference evidence="1 4" key="3">
    <citation type="journal article" date="2016" name="Sci. Rep.">
        <title>Accelerated dysbiosis of gut microbiota during aggravation of DSS-induced colitis by a butyrate-producing bacterium.</title>
        <authorList>
            <person name="Zhang Q."/>
            <person name="Wu Y."/>
            <person name="Wang J."/>
            <person name="Wu G."/>
            <person name="Long W."/>
            <person name="Xue Z."/>
            <person name="Wang L."/>
            <person name="Zhang X."/>
            <person name="Pang X."/>
            <person name="Zhao Y."/>
            <person name="Zhao L."/>
            <person name="Zhang C."/>
        </authorList>
    </citation>
    <scope>NUCLEOTIDE SEQUENCE [LARGE SCALE GENOMIC DNA]</scope>
    <source>
        <strain evidence="1 4">BPB5</strain>
    </source>
</reference>
<gene>
    <name evidence="2" type="ORF">CL2_09240</name>
    <name evidence="1" type="ORF">DO83_12260</name>
</gene>
<proteinExistence type="predicted"/>
<accession>D4MZ93</accession>
<name>D4MZ93_ANAHA</name>
<dbReference type="Proteomes" id="UP000008960">
    <property type="component" value="Chromosome"/>
</dbReference>
<reference evidence="2 3" key="2">
    <citation type="submission" date="2010-03" db="EMBL/GenBank/DDBJ databases">
        <authorList>
            <person name="Pajon A."/>
        </authorList>
    </citation>
    <scope>NUCLEOTIDE SEQUENCE [LARGE SCALE GENOMIC DNA]</scope>
    <source>
        <strain evidence="2 3">SSC/2</strain>
    </source>
</reference>
<dbReference type="EMBL" id="FP929061">
    <property type="protein sequence ID" value="CBL37938.1"/>
    <property type="molecule type" value="Genomic_DNA"/>
</dbReference>
<dbReference type="KEGG" id="bprl:CL2_09240"/>
<reference evidence="2 3" key="1">
    <citation type="submission" date="2010-03" db="EMBL/GenBank/DDBJ databases">
        <title>The genome sequence of Clostridiales sp. SSC/2.</title>
        <authorList>
            <consortium name="metaHIT consortium -- http://www.metahit.eu/"/>
            <person name="Pajon A."/>
            <person name="Turner K."/>
            <person name="Parkhill J."/>
            <person name="Duncan S."/>
            <person name="Flint H."/>
        </authorList>
    </citation>
    <scope>NUCLEOTIDE SEQUENCE [LARGE SCALE GENOMIC DNA]</scope>
    <source>
        <strain evidence="2 3">SSC/2</strain>
    </source>
</reference>
<evidence type="ECO:0000313" key="1">
    <source>
        <dbReference type="EMBL" id="AQP40278.1"/>
    </source>
</evidence>
<evidence type="ECO:0000313" key="3">
    <source>
        <dbReference type="Proteomes" id="UP000008960"/>
    </source>
</evidence>
<protein>
    <submittedName>
        <fullName evidence="2">Uncharacterized protein</fullName>
    </submittedName>
</protein>